<dbReference type="PANTHER" id="PTHR43163">
    <property type="entry name" value="DIPEPTIDE TRANSPORT SYSTEM PERMEASE PROTEIN DPPB-RELATED"/>
    <property type="match status" value="1"/>
</dbReference>
<keyword evidence="4 7" id="KW-0812">Transmembrane</keyword>
<evidence type="ECO:0000259" key="8">
    <source>
        <dbReference type="PROSITE" id="PS50928"/>
    </source>
</evidence>
<keyword evidence="10" id="KW-1185">Reference proteome</keyword>
<dbReference type="Pfam" id="PF19300">
    <property type="entry name" value="BPD_transp_1_N"/>
    <property type="match status" value="1"/>
</dbReference>
<evidence type="ECO:0000256" key="7">
    <source>
        <dbReference type="RuleBase" id="RU363032"/>
    </source>
</evidence>
<feature type="transmembrane region" description="Helical" evidence="7">
    <location>
        <begin position="281"/>
        <end position="302"/>
    </location>
</feature>
<organism evidence="9 10">
    <name type="scientific">Selenihalanaerobacter shriftii</name>
    <dbReference type="NCBI Taxonomy" id="142842"/>
    <lineage>
        <taxon>Bacteria</taxon>
        <taxon>Bacillati</taxon>
        <taxon>Bacillota</taxon>
        <taxon>Clostridia</taxon>
        <taxon>Halanaerobiales</taxon>
        <taxon>Halobacteroidaceae</taxon>
        <taxon>Selenihalanaerobacter</taxon>
    </lineage>
</organism>
<sequence>MFTYAMRKLLMAVPILIGIITITFLLNFVFVPGDPVRIMMGQSADEETIQMIRKELGLDQPLYVQYFKMLGRLAKGDFGRSYKTNRLVSEMILSRLPATAKLAFSAMLVAIIMGITAGVISAIKPYSFWDYFFMGGALLGVSMPVFWLGLMLIVVFAIKLNLLPVGGYGDGQIQYLILPAITLGTMQAGRIARMTRSSMLEVIGKDYIRTARAKGLSEKIVVIKHALRNALVPVITVIGTQLGYLLGGTVLTETTFSWPGIGRLAVDAVQARDFPLIQGTVLFLAVIFIVVNLLVDLGYGFLDPRIRYD</sequence>
<keyword evidence="5 7" id="KW-1133">Transmembrane helix</keyword>
<name>A0A1T4KCC6_9FIRM</name>
<evidence type="ECO:0000313" key="10">
    <source>
        <dbReference type="Proteomes" id="UP000190625"/>
    </source>
</evidence>
<feature type="transmembrane region" description="Helical" evidence="7">
    <location>
        <begin position="173"/>
        <end position="192"/>
    </location>
</feature>
<dbReference type="Gene3D" id="1.10.3720.10">
    <property type="entry name" value="MetI-like"/>
    <property type="match status" value="1"/>
</dbReference>
<keyword evidence="6 7" id="KW-0472">Membrane</keyword>
<comment type="similarity">
    <text evidence="7">Belongs to the binding-protein-dependent transport system permease family.</text>
</comment>
<dbReference type="AlphaFoldDB" id="A0A1T4KCC6"/>
<feature type="transmembrane region" description="Helical" evidence="7">
    <location>
        <begin position="102"/>
        <end position="123"/>
    </location>
</feature>
<comment type="subcellular location">
    <subcellularLocation>
        <location evidence="1 7">Cell membrane</location>
        <topology evidence="1 7">Multi-pass membrane protein</topology>
    </subcellularLocation>
</comment>
<proteinExistence type="inferred from homology"/>
<keyword evidence="3" id="KW-1003">Cell membrane</keyword>
<gene>
    <name evidence="9" type="ORF">SAMN02745118_00709</name>
</gene>
<evidence type="ECO:0000256" key="1">
    <source>
        <dbReference type="ARBA" id="ARBA00004651"/>
    </source>
</evidence>
<reference evidence="10" key="1">
    <citation type="submission" date="2017-02" db="EMBL/GenBank/DDBJ databases">
        <authorList>
            <person name="Varghese N."/>
            <person name="Submissions S."/>
        </authorList>
    </citation>
    <scope>NUCLEOTIDE SEQUENCE [LARGE SCALE GENOMIC DNA]</scope>
    <source>
        <strain evidence="10">ATCC BAA-73</strain>
    </source>
</reference>
<feature type="domain" description="ABC transmembrane type-1" evidence="8">
    <location>
        <begin position="96"/>
        <end position="295"/>
    </location>
</feature>
<evidence type="ECO:0000256" key="5">
    <source>
        <dbReference type="ARBA" id="ARBA00022989"/>
    </source>
</evidence>
<dbReference type="Pfam" id="PF00528">
    <property type="entry name" value="BPD_transp_1"/>
    <property type="match status" value="1"/>
</dbReference>
<evidence type="ECO:0000256" key="4">
    <source>
        <dbReference type="ARBA" id="ARBA00022692"/>
    </source>
</evidence>
<dbReference type="CDD" id="cd06261">
    <property type="entry name" value="TM_PBP2"/>
    <property type="match status" value="1"/>
</dbReference>
<dbReference type="OrthoDB" id="9773221at2"/>
<protein>
    <submittedName>
        <fullName evidence="9">Peptide/nickel transport system permease protein</fullName>
    </submittedName>
</protein>
<feature type="transmembrane region" description="Helical" evidence="7">
    <location>
        <begin position="9"/>
        <end position="30"/>
    </location>
</feature>
<dbReference type="EMBL" id="FUWM01000006">
    <property type="protein sequence ID" value="SJZ40061.1"/>
    <property type="molecule type" value="Genomic_DNA"/>
</dbReference>
<keyword evidence="2 7" id="KW-0813">Transport</keyword>
<dbReference type="GO" id="GO:0055085">
    <property type="term" value="P:transmembrane transport"/>
    <property type="evidence" value="ECO:0007669"/>
    <property type="project" value="InterPro"/>
</dbReference>
<dbReference type="RefSeq" id="WP_078809209.1">
    <property type="nucleotide sequence ID" value="NZ_FUWM01000006.1"/>
</dbReference>
<dbReference type="SUPFAM" id="SSF161098">
    <property type="entry name" value="MetI-like"/>
    <property type="match status" value="1"/>
</dbReference>
<dbReference type="InterPro" id="IPR000515">
    <property type="entry name" value="MetI-like"/>
</dbReference>
<dbReference type="STRING" id="142842.SAMN02745118_00709"/>
<dbReference type="PANTHER" id="PTHR43163:SF6">
    <property type="entry name" value="DIPEPTIDE TRANSPORT SYSTEM PERMEASE PROTEIN DPPB-RELATED"/>
    <property type="match status" value="1"/>
</dbReference>
<evidence type="ECO:0000256" key="3">
    <source>
        <dbReference type="ARBA" id="ARBA00022475"/>
    </source>
</evidence>
<accession>A0A1T4KCC6</accession>
<dbReference type="InterPro" id="IPR045621">
    <property type="entry name" value="BPD_transp_1_N"/>
</dbReference>
<dbReference type="GO" id="GO:0005886">
    <property type="term" value="C:plasma membrane"/>
    <property type="evidence" value="ECO:0007669"/>
    <property type="project" value="UniProtKB-SubCell"/>
</dbReference>
<dbReference type="InterPro" id="IPR035906">
    <property type="entry name" value="MetI-like_sf"/>
</dbReference>
<evidence type="ECO:0000256" key="2">
    <source>
        <dbReference type="ARBA" id="ARBA00022448"/>
    </source>
</evidence>
<evidence type="ECO:0000313" key="9">
    <source>
        <dbReference type="EMBL" id="SJZ40061.1"/>
    </source>
</evidence>
<feature type="transmembrane region" description="Helical" evidence="7">
    <location>
        <begin position="135"/>
        <end position="158"/>
    </location>
</feature>
<evidence type="ECO:0000256" key="6">
    <source>
        <dbReference type="ARBA" id="ARBA00023136"/>
    </source>
</evidence>
<dbReference type="Proteomes" id="UP000190625">
    <property type="component" value="Unassembled WGS sequence"/>
</dbReference>
<dbReference type="PROSITE" id="PS50928">
    <property type="entry name" value="ABC_TM1"/>
    <property type="match status" value="1"/>
</dbReference>